<evidence type="ECO:0000313" key="1">
    <source>
        <dbReference type="EMBL" id="AEW02261.1"/>
    </source>
</evidence>
<dbReference type="Proteomes" id="UP000005438">
    <property type="component" value="Chromosome"/>
</dbReference>
<evidence type="ECO:0000313" key="2">
    <source>
        <dbReference type="Proteomes" id="UP000005438"/>
    </source>
</evidence>
<name>G8T7K6_NIAKG</name>
<organism evidence="1 2">
    <name type="scientific">Niastella koreensis (strain DSM 17620 / KACC 11465 / NBRC 106392 / GR20-10)</name>
    <dbReference type="NCBI Taxonomy" id="700598"/>
    <lineage>
        <taxon>Bacteria</taxon>
        <taxon>Pseudomonadati</taxon>
        <taxon>Bacteroidota</taxon>
        <taxon>Chitinophagia</taxon>
        <taxon>Chitinophagales</taxon>
        <taxon>Chitinophagaceae</taxon>
        <taxon>Niastella</taxon>
    </lineage>
</organism>
<sequence>MFNEPPYAERHVRWCERTVREVIPYFLLDNFATGAGLPGNRSLVTSNVILPSPTNSNVFRGNHLGRS</sequence>
<dbReference type="KEGG" id="nko:Niako_6035"/>
<accession>G8T7K6</accession>
<dbReference type="AlphaFoldDB" id="G8T7K6"/>
<protein>
    <submittedName>
        <fullName evidence="1">Uncharacterized protein</fullName>
    </submittedName>
</protein>
<proteinExistence type="predicted"/>
<reference evidence="1 2" key="1">
    <citation type="submission" date="2011-12" db="EMBL/GenBank/DDBJ databases">
        <title>The complete genome of Niastella koreensis GR20-10.</title>
        <authorList>
            <consortium name="US DOE Joint Genome Institute (JGI-PGF)"/>
            <person name="Lucas S."/>
            <person name="Han J."/>
            <person name="Lapidus A."/>
            <person name="Bruce D."/>
            <person name="Goodwin L."/>
            <person name="Pitluck S."/>
            <person name="Peters L."/>
            <person name="Kyrpides N."/>
            <person name="Mavromatis K."/>
            <person name="Ivanova N."/>
            <person name="Mikhailova N."/>
            <person name="Davenport K."/>
            <person name="Saunders E."/>
            <person name="Detter J.C."/>
            <person name="Tapia R."/>
            <person name="Han C."/>
            <person name="Land M."/>
            <person name="Hauser L."/>
            <person name="Markowitz V."/>
            <person name="Cheng J.-F."/>
            <person name="Hugenholtz P."/>
            <person name="Woyke T."/>
            <person name="Wu D."/>
            <person name="Tindall B."/>
            <person name="Pomrenke H."/>
            <person name="Brambilla E."/>
            <person name="Klenk H.-P."/>
            <person name="Eisen J.A."/>
        </authorList>
    </citation>
    <scope>NUCLEOTIDE SEQUENCE [LARGE SCALE GENOMIC DNA]</scope>
    <source>
        <strain evidence="2">DSM 17620 / KACC 11465 / NBRC 106392 / GR20-10</strain>
    </source>
</reference>
<dbReference type="HOGENOM" id="CLU_2808057_0_0_10"/>
<dbReference type="EMBL" id="CP003178">
    <property type="protein sequence ID" value="AEW02261.1"/>
    <property type="molecule type" value="Genomic_DNA"/>
</dbReference>
<gene>
    <name evidence="1" type="ordered locus">Niako_6035</name>
</gene>